<reference evidence="1 2" key="1">
    <citation type="submission" date="2019-08" db="EMBL/GenBank/DDBJ databases">
        <title>Seonamhaeicola sediminis sp. nov., isolated from marine sediment.</title>
        <authorList>
            <person name="Cao W.R."/>
        </authorList>
    </citation>
    <scope>NUCLEOTIDE SEQUENCE [LARGE SCALE GENOMIC DNA]</scope>
    <source>
        <strain evidence="1 2">B011</strain>
    </source>
</reference>
<dbReference type="Proteomes" id="UP000323930">
    <property type="component" value="Unassembled WGS sequence"/>
</dbReference>
<dbReference type="EMBL" id="VSDQ01000679">
    <property type="protein sequence ID" value="TYA74456.1"/>
    <property type="molecule type" value="Genomic_DNA"/>
</dbReference>
<sequence length="170" mass="19765">MYRLSLTMLCLFLVIFSCKKQSDTTDTVQEKTSHELTEKEVSKIDYDDFLLDEKTIEYTEYWDQYNELQTVLDNFKKADISFLIENNEVVTTTLKDLKQNIPEPLNTSSIIARINAFETKFLKLESLANLSSTSKEELIASIKDVLVAFSNFNLQMNKKVEFDHLNIEKP</sequence>
<evidence type="ECO:0000313" key="1">
    <source>
        <dbReference type="EMBL" id="TYA74456.1"/>
    </source>
</evidence>
<dbReference type="OrthoDB" id="1443931at2"/>
<gene>
    <name evidence="1" type="ORF">FUA24_14120</name>
</gene>
<dbReference type="PROSITE" id="PS51257">
    <property type="entry name" value="PROKAR_LIPOPROTEIN"/>
    <property type="match status" value="1"/>
</dbReference>
<organism evidence="1 2">
    <name type="scientific">Seonamhaeicola marinus</name>
    <dbReference type="NCBI Taxonomy" id="1912246"/>
    <lineage>
        <taxon>Bacteria</taxon>
        <taxon>Pseudomonadati</taxon>
        <taxon>Bacteroidota</taxon>
        <taxon>Flavobacteriia</taxon>
        <taxon>Flavobacteriales</taxon>
        <taxon>Flavobacteriaceae</taxon>
    </lineage>
</organism>
<comment type="caution">
    <text evidence="1">The sequence shown here is derived from an EMBL/GenBank/DDBJ whole genome shotgun (WGS) entry which is preliminary data.</text>
</comment>
<dbReference type="AlphaFoldDB" id="A0A5D0HT09"/>
<dbReference type="RefSeq" id="WP_148543412.1">
    <property type="nucleotide sequence ID" value="NZ_VSDQ01000679.1"/>
</dbReference>
<keyword evidence="2" id="KW-1185">Reference proteome</keyword>
<evidence type="ECO:0000313" key="2">
    <source>
        <dbReference type="Proteomes" id="UP000323930"/>
    </source>
</evidence>
<accession>A0A5D0HT09</accession>
<name>A0A5D0HT09_9FLAO</name>
<proteinExistence type="predicted"/>
<protein>
    <submittedName>
        <fullName evidence="1">Uncharacterized protein</fullName>
    </submittedName>
</protein>